<evidence type="ECO:0000259" key="5">
    <source>
        <dbReference type="Pfam" id="PF22725"/>
    </source>
</evidence>
<sequence length="348" mass="37496">MGNTIESALISHLTPSPMDAPAVKWGIIGAGWISGEFAQCVTNFTSSVIAAVGSRDEEKARAFIAENIGADADTTIYTSYEDLVRDPDIDVVYIGTPHSHHRDHALLAINAGKHVLVEKAFTRNAAEAREVLDAARAQGVFVMEAMWTRHLPHIAAVRDIVANGTIGEVTTILADHGQYFPFNPQHRLFAPELAGGALLDLGVYPVAFAHDLLGTPDKIVASGALTQTGVDGQIAIIFEYADGVRASLHTTLWGQTPTTASIVGSKGRIDIEGAFYAPSAFTVVGYDGSTSRYERDEIRGLEFEAAEVARSITAGKTESERMTWQNTLDLIESMDEIRAQVGVRYPGE</sequence>
<name>A0ABW5XJ13_9MICO</name>
<evidence type="ECO:0000256" key="3">
    <source>
        <dbReference type="ARBA" id="ARBA00023027"/>
    </source>
</evidence>
<evidence type="ECO:0000313" key="6">
    <source>
        <dbReference type="EMBL" id="MFD2841542.1"/>
    </source>
</evidence>
<keyword evidence="2" id="KW-0560">Oxidoreductase</keyword>
<dbReference type="EMBL" id="JBHUOP010000006">
    <property type="protein sequence ID" value="MFD2841542.1"/>
    <property type="molecule type" value="Genomic_DNA"/>
</dbReference>
<organism evidence="6 7">
    <name type="scientific">Populibacterium corticicola</name>
    <dbReference type="NCBI Taxonomy" id="1812826"/>
    <lineage>
        <taxon>Bacteria</taxon>
        <taxon>Bacillati</taxon>
        <taxon>Actinomycetota</taxon>
        <taxon>Actinomycetes</taxon>
        <taxon>Micrococcales</taxon>
        <taxon>Jonesiaceae</taxon>
        <taxon>Populibacterium</taxon>
    </lineage>
</organism>
<dbReference type="PANTHER" id="PTHR22604:SF105">
    <property type="entry name" value="TRANS-1,2-DIHYDROBENZENE-1,2-DIOL DEHYDROGENASE"/>
    <property type="match status" value="1"/>
</dbReference>
<dbReference type="Pfam" id="PF01408">
    <property type="entry name" value="GFO_IDH_MocA"/>
    <property type="match status" value="1"/>
</dbReference>
<dbReference type="RefSeq" id="WP_377467639.1">
    <property type="nucleotide sequence ID" value="NZ_JBHUOP010000006.1"/>
</dbReference>
<dbReference type="Pfam" id="PF22725">
    <property type="entry name" value="GFO_IDH_MocA_C3"/>
    <property type="match status" value="1"/>
</dbReference>
<comment type="caution">
    <text evidence="6">The sequence shown here is derived from an EMBL/GenBank/DDBJ whole genome shotgun (WGS) entry which is preliminary data.</text>
</comment>
<dbReference type="InterPro" id="IPR050984">
    <property type="entry name" value="Gfo/Idh/MocA_domain"/>
</dbReference>
<accession>A0ABW5XJ13</accession>
<keyword evidence="3" id="KW-0520">NAD</keyword>
<evidence type="ECO:0000256" key="2">
    <source>
        <dbReference type="ARBA" id="ARBA00023002"/>
    </source>
</evidence>
<evidence type="ECO:0000256" key="1">
    <source>
        <dbReference type="ARBA" id="ARBA00010928"/>
    </source>
</evidence>
<feature type="domain" description="GFO/IDH/MocA-like oxidoreductase" evidence="5">
    <location>
        <begin position="155"/>
        <end position="269"/>
    </location>
</feature>
<dbReference type="PANTHER" id="PTHR22604">
    <property type="entry name" value="OXIDOREDUCTASES"/>
    <property type="match status" value="1"/>
</dbReference>
<protein>
    <submittedName>
        <fullName evidence="6">Gfo/Idh/MocA family protein</fullName>
    </submittedName>
</protein>
<dbReference type="Proteomes" id="UP001597391">
    <property type="component" value="Unassembled WGS sequence"/>
</dbReference>
<reference evidence="7" key="1">
    <citation type="journal article" date="2019" name="Int. J. Syst. Evol. Microbiol.">
        <title>The Global Catalogue of Microorganisms (GCM) 10K type strain sequencing project: providing services to taxonomists for standard genome sequencing and annotation.</title>
        <authorList>
            <consortium name="The Broad Institute Genomics Platform"/>
            <consortium name="The Broad Institute Genome Sequencing Center for Infectious Disease"/>
            <person name="Wu L."/>
            <person name="Ma J."/>
        </authorList>
    </citation>
    <scope>NUCLEOTIDE SEQUENCE [LARGE SCALE GENOMIC DNA]</scope>
    <source>
        <strain evidence="7">KCTC 33576</strain>
    </source>
</reference>
<feature type="domain" description="Gfo/Idh/MocA-like oxidoreductase N-terminal" evidence="4">
    <location>
        <begin position="24"/>
        <end position="144"/>
    </location>
</feature>
<dbReference type="SUPFAM" id="SSF55347">
    <property type="entry name" value="Glyceraldehyde-3-phosphate dehydrogenase-like, C-terminal domain"/>
    <property type="match status" value="1"/>
</dbReference>
<dbReference type="Gene3D" id="3.40.50.720">
    <property type="entry name" value="NAD(P)-binding Rossmann-like Domain"/>
    <property type="match status" value="1"/>
</dbReference>
<proteinExistence type="inferred from homology"/>
<evidence type="ECO:0000313" key="7">
    <source>
        <dbReference type="Proteomes" id="UP001597391"/>
    </source>
</evidence>
<dbReference type="InterPro" id="IPR055170">
    <property type="entry name" value="GFO_IDH_MocA-like_dom"/>
</dbReference>
<dbReference type="Gene3D" id="3.30.360.10">
    <property type="entry name" value="Dihydrodipicolinate Reductase, domain 2"/>
    <property type="match status" value="1"/>
</dbReference>
<gene>
    <name evidence="6" type="ORF">ACFSYH_13330</name>
</gene>
<dbReference type="InterPro" id="IPR036291">
    <property type="entry name" value="NAD(P)-bd_dom_sf"/>
</dbReference>
<comment type="similarity">
    <text evidence="1">Belongs to the Gfo/Idh/MocA family.</text>
</comment>
<dbReference type="InterPro" id="IPR000683">
    <property type="entry name" value="Gfo/Idh/MocA-like_OxRdtase_N"/>
</dbReference>
<evidence type="ECO:0000259" key="4">
    <source>
        <dbReference type="Pfam" id="PF01408"/>
    </source>
</evidence>
<dbReference type="SUPFAM" id="SSF51735">
    <property type="entry name" value="NAD(P)-binding Rossmann-fold domains"/>
    <property type="match status" value="1"/>
</dbReference>
<keyword evidence="7" id="KW-1185">Reference proteome</keyword>